<evidence type="ECO:0000256" key="1">
    <source>
        <dbReference type="SAM" id="MobiDB-lite"/>
    </source>
</evidence>
<comment type="caution">
    <text evidence="2">The sequence shown here is derived from an EMBL/GenBank/DDBJ whole genome shotgun (WGS) entry which is preliminary data.</text>
</comment>
<dbReference type="Gramene" id="GBG91861">
    <property type="protein sequence ID" value="GBG91861"/>
    <property type="gene ID" value="CBR_g53752"/>
</dbReference>
<dbReference type="AlphaFoldDB" id="A0A388MB99"/>
<dbReference type="Proteomes" id="UP000265515">
    <property type="component" value="Unassembled WGS sequence"/>
</dbReference>
<dbReference type="EMBL" id="BFEA01000960">
    <property type="protein sequence ID" value="GBG91861.1"/>
    <property type="molecule type" value="Genomic_DNA"/>
</dbReference>
<evidence type="ECO:0000313" key="3">
    <source>
        <dbReference type="Proteomes" id="UP000265515"/>
    </source>
</evidence>
<accession>A0A388MB99</accession>
<organism evidence="2 3">
    <name type="scientific">Chara braunii</name>
    <name type="common">Braun's stonewort</name>
    <dbReference type="NCBI Taxonomy" id="69332"/>
    <lineage>
        <taxon>Eukaryota</taxon>
        <taxon>Viridiplantae</taxon>
        <taxon>Streptophyta</taxon>
        <taxon>Charophyceae</taxon>
        <taxon>Charales</taxon>
        <taxon>Characeae</taxon>
        <taxon>Chara</taxon>
    </lineage>
</organism>
<name>A0A388MB99_CHABU</name>
<protein>
    <submittedName>
        <fullName evidence="2">Uncharacterized protein</fullName>
    </submittedName>
</protein>
<gene>
    <name evidence="2" type="ORF">CBR_g53752</name>
</gene>
<proteinExistence type="predicted"/>
<keyword evidence="3" id="KW-1185">Reference proteome</keyword>
<evidence type="ECO:0000313" key="2">
    <source>
        <dbReference type="EMBL" id="GBG91861.1"/>
    </source>
</evidence>
<sequence>MGGNIEVSRGVNNLEERGCGNDLFEEVEGSLTMFVPCKRLVLASELVEGVGDFGKVADEGAVVVGKTEEGTKLQQGRRWGKLDKGGDLRGVHADTINGYNVAKVFYSCGNKSAFAVLGVALLVFEDREDLECVEGDSKVNRDRGVIAGGRETDFAGTSVGDEVAGDEVAGDEVVGNSDVKESPKLECGRTYGGGDEFELESGGVDGGGGDREESERVSGSTRGAVNLSSEGNFICGDVVKEAWTGGGGTPDGAEKAIVLKGTGEEVGEGHGWLVGEGGCDSLAADPLEAGNEDIIADLVVGNVLVEGTNILDEAVGGAVYAKPAKLVDVVVDWLLWAEAAEVAAVDEVIVAAAAEVAAADEAAVASAVLCEVLV</sequence>
<feature type="region of interest" description="Disordered" evidence="1">
    <location>
        <begin position="189"/>
        <end position="223"/>
    </location>
</feature>
<reference evidence="2 3" key="1">
    <citation type="journal article" date="2018" name="Cell">
        <title>The Chara Genome: Secondary Complexity and Implications for Plant Terrestrialization.</title>
        <authorList>
            <person name="Nishiyama T."/>
            <person name="Sakayama H."/>
            <person name="Vries J.D."/>
            <person name="Buschmann H."/>
            <person name="Saint-Marcoux D."/>
            <person name="Ullrich K.K."/>
            <person name="Haas F.B."/>
            <person name="Vanderstraeten L."/>
            <person name="Becker D."/>
            <person name="Lang D."/>
            <person name="Vosolsobe S."/>
            <person name="Rombauts S."/>
            <person name="Wilhelmsson P.K.I."/>
            <person name="Janitza P."/>
            <person name="Kern R."/>
            <person name="Heyl A."/>
            <person name="Rumpler F."/>
            <person name="Villalobos L.I.A.C."/>
            <person name="Clay J.M."/>
            <person name="Skokan R."/>
            <person name="Toyoda A."/>
            <person name="Suzuki Y."/>
            <person name="Kagoshima H."/>
            <person name="Schijlen E."/>
            <person name="Tajeshwar N."/>
            <person name="Catarino B."/>
            <person name="Hetherington A.J."/>
            <person name="Saltykova A."/>
            <person name="Bonnot C."/>
            <person name="Breuninger H."/>
            <person name="Symeonidi A."/>
            <person name="Radhakrishnan G.V."/>
            <person name="Van Nieuwerburgh F."/>
            <person name="Deforce D."/>
            <person name="Chang C."/>
            <person name="Karol K.G."/>
            <person name="Hedrich R."/>
            <person name="Ulvskov P."/>
            <person name="Glockner G."/>
            <person name="Delwiche C.F."/>
            <person name="Petrasek J."/>
            <person name="Van de Peer Y."/>
            <person name="Friml J."/>
            <person name="Beilby M."/>
            <person name="Dolan L."/>
            <person name="Kohara Y."/>
            <person name="Sugano S."/>
            <person name="Fujiyama A."/>
            <person name="Delaux P.-M."/>
            <person name="Quint M."/>
            <person name="TheiBen G."/>
            <person name="Hagemann M."/>
            <person name="Harholt J."/>
            <person name="Dunand C."/>
            <person name="Zachgo S."/>
            <person name="Langdale J."/>
            <person name="Maumus F."/>
            <person name="Straeten D.V.D."/>
            <person name="Gould S.B."/>
            <person name="Rensing S.A."/>
        </authorList>
    </citation>
    <scope>NUCLEOTIDE SEQUENCE [LARGE SCALE GENOMIC DNA]</scope>
    <source>
        <strain evidence="2 3">S276</strain>
    </source>
</reference>